<proteinExistence type="inferred from homology"/>
<dbReference type="PANTHER" id="PTHR11819">
    <property type="entry name" value="SOLUTE CARRIER FAMILY 5"/>
    <property type="match status" value="1"/>
</dbReference>
<dbReference type="InterPro" id="IPR038377">
    <property type="entry name" value="Na/Glc_symporter_sf"/>
</dbReference>
<gene>
    <name evidence="8" type="ORF">OKA05_14910</name>
</gene>
<comment type="similarity">
    <text evidence="2 6">Belongs to the sodium:solute symporter (SSF) (TC 2.A.21) family.</text>
</comment>
<accession>A0ABT3GK60</accession>
<feature type="transmembrane region" description="Helical" evidence="7">
    <location>
        <begin position="524"/>
        <end position="545"/>
    </location>
</feature>
<dbReference type="PANTHER" id="PTHR11819:SF195">
    <property type="entry name" value="SODIUM_GLUCOSE COTRANSPORTER 4"/>
    <property type="match status" value="1"/>
</dbReference>
<feature type="transmembrane region" description="Helical" evidence="7">
    <location>
        <begin position="166"/>
        <end position="184"/>
    </location>
</feature>
<dbReference type="InterPro" id="IPR001734">
    <property type="entry name" value="Na/solute_symporter"/>
</dbReference>
<dbReference type="PROSITE" id="PS50283">
    <property type="entry name" value="NA_SOLUT_SYMP_3"/>
    <property type="match status" value="1"/>
</dbReference>
<dbReference type="Pfam" id="PF00474">
    <property type="entry name" value="SSF"/>
    <property type="match status" value="2"/>
</dbReference>
<feature type="transmembrane region" description="Helical" evidence="7">
    <location>
        <begin position="245"/>
        <end position="263"/>
    </location>
</feature>
<evidence type="ECO:0000256" key="6">
    <source>
        <dbReference type="RuleBase" id="RU362091"/>
    </source>
</evidence>
<feature type="transmembrane region" description="Helical" evidence="7">
    <location>
        <begin position="6"/>
        <end position="29"/>
    </location>
</feature>
<feature type="transmembrane region" description="Helical" evidence="7">
    <location>
        <begin position="50"/>
        <end position="75"/>
    </location>
</feature>
<evidence type="ECO:0000256" key="1">
    <source>
        <dbReference type="ARBA" id="ARBA00004141"/>
    </source>
</evidence>
<comment type="subcellular location">
    <subcellularLocation>
        <location evidence="1">Membrane</location>
        <topology evidence="1">Multi-pass membrane protein</topology>
    </subcellularLocation>
</comment>
<dbReference type="NCBIfam" id="TIGR00813">
    <property type="entry name" value="sss"/>
    <property type="match status" value="1"/>
</dbReference>
<feature type="transmembrane region" description="Helical" evidence="7">
    <location>
        <begin position="283"/>
        <end position="307"/>
    </location>
</feature>
<feature type="transmembrane region" description="Helical" evidence="7">
    <location>
        <begin position="128"/>
        <end position="154"/>
    </location>
</feature>
<keyword evidence="5 7" id="KW-0472">Membrane</keyword>
<organism evidence="8 9">
    <name type="scientific">Luteolibacter arcticus</name>
    <dbReference type="NCBI Taxonomy" id="1581411"/>
    <lineage>
        <taxon>Bacteria</taxon>
        <taxon>Pseudomonadati</taxon>
        <taxon>Verrucomicrobiota</taxon>
        <taxon>Verrucomicrobiia</taxon>
        <taxon>Verrucomicrobiales</taxon>
        <taxon>Verrucomicrobiaceae</taxon>
        <taxon>Luteolibacter</taxon>
    </lineage>
</organism>
<dbReference type="EMBL" id="JAPDDT010000006">
    <property type="protein sequence ID" value="MCW1923856.1"/>
    <property type="molecule type" value="Genomic_DNA"/>
</dbReference>
<evidence type="ECO:0000313" key="8">
    <source>
        <dbReference type="EMBL" id="MCW1923856.1"/>
    </source>
</evidence>
<evidence type="ECO:0000256" key="4">
    <source>
        <dbReference type="ARBA" id="ARBA00022989"/>
    </source>
</evidence>
<feature type="transmembrane region" description="Helical" evidence="7">
    <location>
        <begin position="417"/>
        <end position="446"/>
    </location>
</feature>
<dbReference type="Gene3D" id="1.20.1730.10">
    <property type="entry name" value="Sodium/glucose cotransporter"/>
    <property type="match status" value="1"/>
</dbReference>
<sequence length="634" mass="68645">MNIGPIDWIIVVVYLVGVVGLGCWAGIVARRKGKTKGESEAGDYFMAAHTLKWPVIGLALFATNISCVHLVSLAQSGYDTGLLNGNFEWMAAFTLILLGFFFAPFYLKSKVATLPDFLEKRYCRECRDWLAVVSIVAAIIFHIAFPLATGWLILHDIFGIEKWTCIVVMCVLTGIYTVTGGLAAVAITETIQTIILLLGAFVITWFAWEKTGGWGGMTAALDSTPGSSDSQLMSMLRPHGDPSGMPWYAVFLGYPVLGIWYWCADQTIVQRVLGARSENDARVGSIFCGLIKILPVFIFIVPGLMLYTAVKQGRVDGVSQVRVVGTATAPDGTKEHTIALTGATGAGETIIVKQGDQLDLSQYPAAASGKEPAIIIGPGVPVKGDGNGSMLTPPGVKAYQSKEVYAVMIRKLLPSGVLGVLAAALMAALMGNLSSASNSIATMVSYDIVKRFRPHTGDKQLVRIGRIATLVAISSGIALVPLLDRYESIFSGINDIIAHMAPPITSVFVLGVFWPAASARGAKWTMWLGSLLGVMAFTLKTLHVWKPADFAWVPAFLYETPFMMMAFYMCVACIAMQVVFTLLMPKEAGEDPQSLYWRYPLEALEFPGWRGLGNYKVLAAIVILAMTSLYAIFR</sequence>
<feature type="transmembrane region" description="Helical" evidence="7">
    <location>
        <begin position="615"/>
        <end position="633"/>
    </location>
</feature>
<protein>
    <submittedName>
        <fullName evidence="8">Sodium/solute symporter</fullName>
    </submittedName>
</protein>
<evidence type="ECO:0000256" key="3">
    <source>
        <dbReference type="ARBA" id="ARBA00022692"/>
    </source>
</evidence>
<dbReference type="Proteomes" id="UP001320876">
    <property type="component" value="Unassembled WGS sequence"/>
</dbReference>
<feature type="transmembrane region" description="Helical" evidence="7">
    <location>
        <begin position="467"/>
        <end position="484"/>
    </location>
</feature>
<name>A0ABT3GK60_9BACT</name>
<evidence type="ECO:0000313" key="9">
    <source>
        <dbReference type="Proteomes" id="UP001320876"/>
    </source>
</evidence>
<feature type="transmembrane region" description="Helical" evidence="7">
    <location>
        <begin position="565"/>
        <end position="584"/>
    </location>
</feature>
<evidence type="ECO:0000256" key="7">
    <source>
        <dbReference type="SAM" id="Phobius"/>
    </source>
</evidence>
<evidence type="ECO:0000256" key="5">
    <source>
        <dbReference type="ARBA" id="ARBA00023136"/>
    </source>
</evidence>
<feature type="transmembrane region" description="Helical" evidence="7">
    <location>
        <begin position="87"/>
        <end position="107"/>
    </location>
</feature>
<reference evidence="8 9" key="1">
    <citation type="submission" date="2022-10" db="EMBL/GenBank/DDBJ databases">
        <title>Luteolibacter arcticus strain CCTCC AB 2014275, whole genome shotgun sequencing project.</title>
        <authorList>
            <person name="Zhao G."/>
            <person name="Shen L."/>
        </authorList>
    </citation>
    <scope>NUCLEOTIDE SEQUENCE [LARGE SCALE GENOMIC DNA]</scope>
    <source>
        <strain evidence="8 9">CCTCC AB 2014275</strain>
    </source>
</reference>
<keyword evidence="4 7" id="KW-1133">Transmembrane helix</keyword>
<evidence type="ECO:0000256" key="2">
    <source>
        <dbReference type="ARBA" id="ARBA00006434"/>
    </source>
</evidence>
<keyword evidence="9" id="KW-1185">Reference proteome</keyword>
<dbReference type="RefSeq" id="WP_264487963.1">
    <property type="nucleotide sequence ID" value="NZ_JAPDDT010000006.1"/>
</dbReference>
<comment type="caution">
    <text evidence="8">The sequence shown here is derived from an EMBL/GenBank/DDBJ whole genome shotgun (WGS) entry which is preliminary data.</text>
</comment>
<feature type="transmembrane region" description="Helical" evidence="7">
    <location>
        <begin position="496"/>
        <end position="517"/>
    </location>
</feature>
<keyword evidence="3 7" id="KW-0812">Transmembrane</keyword>
<feature type="transmembrane region" description="Helical" evidence="7">
    <location>
        <begin position="191"/>
        <end position="208"/>
    </location>
</feature>